<dbReference type="Pfam" id="PF02518">
    <property type="entry name" value="HATPase_c"/>
    <property type="match status" value="1"/>
</dbReference>
<gene>
    <name evidence="17" type="ORF">HNP73_002591</name>
</gene>
<dbReference type="Gene3D" id="3.40.50.2300">
    <property type="match status" value="1"/>
</dbReference>
<dbReference type="InterPro" id="IPR004358">
    <property type="entry name" value="Sig_transdc_His_kin-like_C"/>
</dbReference>
<dbReference type="InterPro" id="IPR001789">
    <property type="entry name" value="Sig_transdc_resp-reg_receiver"/>
</dbReference>
<dbReference type="SUPFAM" id="SSF52172">
    <property type="entry name" value="CheY-like"/>
    <property type="match status" value="1"/>
</dbReference>
<feature type="domain" description="Histidine kinase" evidence="15">
    <location>
        <begin position="193"/>
        <end position="408"/>
    </location>
</feature>
<evidence type="ECO:0000256" key="11">
    <source>
        <dbReference type="ARBA" id="ARBA00023012"/>
    </source>
</evidence>
<proteinExistence type="predicted"/>
<sequence>MASWVWDFLSTTGFQSRGAILGQPDPFWLHLVAGATLAIFGLLIPAAVLLSVLRRSEGARRALPSILAVSLAAFGVTHLMSIWTLWMPGYGAEGVIKAGAVLSAIFVALMFLPAMPLRLLVSGPRPLDGGDDHFAGGPAGGGGVQLQTAEFNQEIERRVNERTASLMLANKGLREARALADEANRAKSAFLAAMSHEIRTPMNGVLGMLSLVRRDQLDPEQAHYFAVAEESAHGLLAVINDILDYSRLDAGAVTLDASVFSPARVLLKVAELLGESAARKGLRLDVEIGPGMPQEVVGDPQRLRQVLINLISNAIKFTERGGVSVRFDAAGPGRLACEVHDTGVGIAPEFLDCLFTRFAQSRDGARHGGSGLGLAICRALVELMDGEIAVESIPGEGSVFRFCIACREVSTLLPEPSRSVAPAETAVGDSVAHARVLVVEDNAVNQLLVAKLLTRAGHDATVIGDGEGALKLLRGRDFDVVLMDVQLPGMDGVSVTRAIRELTGAIRDVPVIALTANAMAGDRERYLAAGMDDYVAKPIAARELYAAIDRQMERKSLKALQRRFAPV</sequence>
<dbReference type="InterPro" id="IPR036890">
    <property type="entry name" value="HATPase_C_sf"/>
</dbReference>
<evidence type="ECO:0000256" key="3">
    <source>
        <dbReference type="ARBA" id="ARBA00012438"/>
    </source>
</evidence>
<evidence type="ECO:0000256" key="8">
    <source>
        <dbReference type="ARBA" id="ARBA00022777"/>
    </source>
</evidence>
<dbReference type="InterPro" id="IPR003594">
    <property type="entry name" value="HATPase_dom"/>
</dbReference>
<evidence type="ECO:0000256" key="9">
    <source>
        <dbReference type="ARBA" id="ARBA00022840"/>
    </source>
</evidence>
<dbReference type="CDD" id="cd00082">
    <property type="entry name" value="HisKA"/>
    <property type="match status" value="1"/>
</dbReference>
<feature type="transmembrane region" description="Helical" evidence="14">
    <location>
        <begin position="65"/>
        <end position="86"/>
    </location>
</feature>
<dbReference type="FunFam" id="3.30.565.10:FF:000010">
    <property type="entry name" value="Sensor histidine kinase RcsC"/>
    <property type="match status" value="1"/>
</dbReference>
<feature type="modified residue" description="4-aspartylphosphate" evidence="13">
    <location>
        <position position="484"/>
    </location>
</feature>
<evidence type="ECO:0000256" key="14">
    <source>
        <dbReference type="SAM" id="Phobius"/>
    </source>
</evidence>
<keyword evidence="18" id="KW-1185">Reference proteome</keyword>
<evidence type="ECO:0000256" key="7">
    <source>
        <dbReference type="ARBA" id="ARBA00022741"/>
    </source>
</evidence>
<dbReference type="SMART" id="SM00448">
    <property type="entry name" value="REC"/>
    <property type="match status" value="1"/>
</dbReference>
<dbReference type="Proteomes" id="UP000549457">
    <property type="component" value="Unassembled WGS sequence"/>
</dbReference>
<keyword evidence="9" id="KW-0067">ATP-binding</keyword>
<dbReference type="PANTHER" id="PTHR45339">
    <property type="entry name" value="HYBRID SIGNAL TRANSDUCTION HISTIDINE KINASE J"/>
    <property type="match status" value="1"/>
</dbReference>
<dbReference type="InterPro" id="IPR036097">
    <property type="entry name" value="HisK_dim/P_sf"/>
</dbReference>
<keyword evidence="6 14" id="KW-0812">Transmembrane</keyword>
<comment type="caution">
    <text evidence="17">The sequence shown here is derived from an EMBL/GenBank/DDBJ whole genome shotgun (WGS) entry which is preliminary data.</text>
</comment>
<keyword evidence="7" id="KW-0547">Nucleotide-binding</keyword>
<keyword evidence="4 13" id="KW-0597">Phosphoprotein</keyword>
<keyword evidence="12 14" id="KW-0472">Membrane</keyword>
<reference evidence="17 18" key="1">
    <citation type="submission" date="2020-08" db="EMBL/GenBank/DDBJ databases">
        <title>Genomic Encyclopedia of Type Strains, Phase IV (KMG-IV): sequencing the most valuable type-strain genomes for metagenomic binning, comparative biology and taxonomic classification.</title>
        <authorList>
            <person name="Goeker M."/>
        </authorList>
    </citation>
    <scope>NUCLEOTIDE SEQUENCE [LARGE SCALE GENOMIC DNA]</scope>
    <source>
        <strain evidence="17 18">DSM 101730</strain>
    </source>
</reference>
<dbReference type="SUPFAM" id="SSF47384">
    <property type="entry name" value="Homodimeric domain of signal transducing histidine kinase"/>
    <property type="match status" value="1"/>
</dbReference>
<dbReference type="InterPro" id="IPR005467">
    <property type="entry name" value="His_kinase_dom"/>
</dbReference>
<evidence type="ECO:0000256" key="2">
    <source>
        <dbReference type="ARBA" id="ARBA00004370"/>
    </source>
</evidence>
<dbReference type="Pfam" id="PF00072">
    <property type="entry name" value="Response_reg"/>
    <property type="match status" value="1"/>
</dbReference>
<name>A0A840SQ09_9RHOB</name>
<dbReference type="GO" id="GO:0016020">
    <property type="term" value="C:membrane"/>
    <property type="evidence" value="ECO:0007669"/>
    <property type="project" value="UniProtKB-SubCell"/>
</dbReference>
<dbReference type="SUPFAM" id="SSF55874">
    <property type="entry name" value="ATPase domain of HSP90 chaperone/DNA topoisomerase II/histidine kinase"/>
    <property type="match status" value="1"/>
</dbReference>
<evidence type="ECO:0000256" key="13">
    <source>
        <dbReference type="PROSITE-ProRule" id="PRU00169"/>
    </source>
</evidence>
<accession>A0A840SQ09</accession>
<dbReference type="PRINTS" id="PR00344">
    <property type="entry name" value="BCTRLSENSOR"/>
</dbReference>
<feature type="domain" description="Response regulatory" evidence="16">
    <location>
        <begin position="435"/>
        <end position="552"/>
    </location>
</feature>
<dbReference type="InterPro" id="IPR003661">
    <property type="entry name" value="HisK_dim/P_dom"/>
</dbReference>
<evidence type="ECO:0000256" key="6">
    <source>
        <dbReference type="ARBA" id="ARBA00022692"/>
    </source>
</evidence>
<dbReference type="PROSITE" id="PS50109">
    <property type="entry name" value="HIS_KIN"/>
    <property type="match status" value="1"/>
</dbReference>
<evidence type="ECO:0000313" key="18">
    <source>
        <dbReference type="Proteomes" id="UP000549457"/>
    </source>
</evidence>
<dbReference type="Gene3D" id="3.30.565.10">
    <property type="entry name" value="Histidine kinase-like ATPase, C-terminal domain"/>
    <property type="match status" value="1"/>
</dbReference>
<dbReference type="GO" id="GO:0000155">
    <property type="term" value="F:phosphorelay sensor kinase activity"/>
    <property type="evidence" value="ECO:0007669"/>
    <property type="project" value="InterPro"/>
</dbReference>
<evidence type="ECO:0000256" key="5">
    <source>
        <dbReference type="ARBA" id="ARBA00022679"/>
    </source>
</evidence>
<evidence type="ECO:0000256" key="1">
    <source>
        <dbReference type="ARBA" id="ARBA00000085"/>
    </source>
</evidence>
<dbReference type="EMBL" id="JACHFM010000002">
    <property type="protein sequence ID" value="MBB5222655.1"/>
    <property type="molecule type" value="Genomic_DNA"/>
</dbReference>
<dbReference type="InterPro" id="IPR011006">
    <property type="entry name" value="CheY-like_superfamily"/>
</dbReference>
<organism evidence="17 18">
    <name type="scientific">Amaricoccus macauensis</name>
    <dbReference type="NCBI Taxonomy" id="57001"/>
    <lineage>
        <taxon>Bacteria</taxon>
        <taxon>Pseudomonadati</taxon>
        <taxon>Pseudomonadota</taxon>
        <taxon>Alphaproteobacteria</taxon>
        <taxon>Rhodobacterales</taxon>
        <taxon>Paracoccaceae</taxon>
        <taxon>Amaricoccus</taxon>
    </lineage>
</organism>
<keyword evidence="5" id="KW-0808">Transferase</keyword>
<dbReference type="SMART" id="SM00387">
    <property type="entry name" value="HATPase_c"/>
    <property type="match status" value="1"/>
</dbReference>
<dbReference type="AlphaFoldDB" id="A0A840SQ09"/>
<protein>
    <recommendedName>
        <fullName evidence="3">histidine kinase</fullName>
        <ecNumber evidence="3">2.7.13.3</ecNumber>
    </recommendedName>
</protein>
<comment type="subcellular location">
    <subcellularLocation>
        <location evidence="2">Membrane</location>
    </subcellularLocation>
</comment>
<dbReference type="CDD" id="cd17546">
    <property type="entry name" value="REC_hyHK_CKI1_RcsC-like"/>
    <property type="match status" value="1"/>
</dbReference>
<keyword evidence="8 17" id="KW-0418">Kinase</keyword>
<dbReference type="PANTHER" id="PTHR45339:SF3">
    <property type="entry name" value="HISTIDINE KINASE"/>
    <property type="match status" value="1"/>
</dbReference>
<dbReference type="GO" id="GO:0005524">
    <property type="term" value="F:ATP binding"/>
    <property type="evidence" value="ECO:0007669"/>
    <property type="project" value="UniProtKB-KW"/>
</dbReference>
<dbReference type="Pfam" id="PF00512">
    <property type="entry name" value="HisKA"/>
    <property type="match status" value="1"/>
</dbReference>
<dbReference type="CDD" id="cd16922">
    <property type="entry name" value="HATPase_EvgS-ArcB-TorS-like"/>
    <property type="match status" value="1"/>
</dbReference>
<feature type="transmembrane region" description="Helical" evidence="14">
    <location>
        <begin position="27"/>
        <end position="53"/>
    </location>
</feature>
<dbReference type="FunFam" id="1.10.287.130:FF:000004">
    <property type="entry name" value="Ethylene receptor 1"/>
    <property type="match status" value="1"/>
</dbReference>
<evidence type="ECO:0000256" key="4">
    <source>
        <dbReference type="ARBA" id="ARBA00022553"/>
    </source>
</evidence>
<evidence type="ECO:0000259" key="16">
    <source>
        <dbReference type="PROSITE" id="PS50110"/>
    </source>
</evidence>
<dbReference type="EC" id="2.7.13.3" evidence="3"/>
<evidence type="ECO:0000313" key="17">
    <source>
        <dbReference type="EMBL" id="MBB5222655.1"/>
    </source>
</evidence>
<evidence type="ECO:0000256" key="12">
    <source>
        <dbReference type="ARBA" id="ARBA00023136"/>
    </source>
</evidence>
<dbReference type="Gene3D" id="1.10.287.130">
    <property type="match status" value="1"/>
</dbReference>
<dbReference type="RefSeq" id="WP_184149854.1">
    <property type="nucleotide sequence ID" value="NZ_JACHFM010000002.1"/>
</dbReference>
<comment type="catalytic activity">
    <reaction evidence="1">
        <text>ATP + protein L-histidine = ADP + protein N-phospho-L-histidine.</text>
        <dbReference type="EC" id="2.7.13.3"/>
    </reaction>
</comment>
<dbReference type="PROSITE" id="PS50110">
    <property type="entry name" value="RESPONSE_REGULATORY"/>
    <property type="match status" value="1"/>
</dbReference>
<keyword evidence="10 14" id="KW-1133">Transmembrane helix</keyword>
<keyword evidence="11" id="KW-0902">Two-component regulatory system</keyword>
<evidence type="ECO:0000256" key="10">
    <source>
        <dbReference type="ARBA" id="ARBA00022989"/>
    </source>
</evidence>
<evidence type="ECO:0000259" key="15">
    <source>
        <dbReference type="PROSITE" id="PS50109"/>
    </source>
</evidence>
<dbReference type="SMART" id="SM00388">
    <property type="entry name" value="HisKA"/>
    <property type="match status" value="1"/>
</dbReference>